<reference evidence="4 5" key="1">
    <citation type="submission" date="2016-10" db="EMBL/GenBank/DDBJ databases">
        <authorList>
            <person name="de Groot N.N."/>
        </authorList>
    </citation>
    <scope>NUCLEOTIDE SEQUENCE [LARGE SCALE GENOMIC DNA]</scope>
    <source>
        <strain evidence="4 5">DSM 3217</strain>
    </source>
</reference>
<dbReference type="STRING" id="1732.SAMN02910417_00975"/>
<dbReference type="InterPro" id="IPR001647">
    <property type="entry name" value="HTH_TetR"/>
</dbReference>
<protein>
    <submittedName>
        <fullName evidence="4">Transcriptional regulator, TetR family</fullName>
    </submittedName>
</protein>
<dbReference type="InterPro" id="IPR009057">
    <property type="entry name" value="Homeodomain-like_sf"/>
</dbReference>
<dbReference type="Gene3D" id="1.10.10.60">
    <property type="entry name" value="Homeodomain-like"/>
    <property type="match status" value="1"/>
</dbReference>
<dbReference type="OrthoDB" id="9812134at2"/>
<evidence type="ECO:0000256" key="1">
    <source>
        <dbReference type="ARBA" id="ARBA00023125"/>
    </source>
</evidence>
<name>A0A1G6AWU2_EUBOX</name>
<dbReference type="AlphaFoldDB" id="A0A1G6AWU2"/>
<evidence type="ECO:0000259" key="3">
    <source>
        <dbReference type="PROSITE" id="PS50977"/>
    </source>
</evidence>
<dbReference type="Proteomes" id="UP000199228">
    <property type="component" value="Unassembled WGS sequence"/>
</dbReference>
<feature type="DNA-binding region" description="H-T-H motif" evidence="2">
    <location>
        <begin position="27"/>
        <end position="46"/>
    </location>
</feature>
<accession>A0A1G6AWU2</accession>
<dbReference type="Pfam" id="PF00440">
    <property type="entry name" value="TetR_N"/>
    <property type="match status" value="1"/>
</dbReference>
<feature type="domain" description="HTH tetR-type" evidence="3">
    <location>
        <begin position="5"/>
        <end position="64"/>
    </location>
</feature>
<dbReference type="PANTHER" id="PTHR30328">
    <property type="entry name" value="TRANSCRIPTIONAL REPRESSOR"/>
    <property type="match status" value="1"/>
</dbReference>
<dbReference type="SUPFAM" id="SSF48498">
    <property type="entry name" value="Tetracyclin repressor-like, C-terminal domain"/>
    <property type="match status" value="1"/>
</dbReference>
<sequence>MNRNRDNKVKVLEATTRVFKKKGMKFTMDDIAKELSMSKKTIYTIFRDKEEILYDMVDYAFDKIKESEKQVLNDHNMDTVEKLRNLLGVLPEGYKELDFRQLIMLRTKYPVIYQKIEQRLENGWEATLRLIEQGIEEGVLRPVNLVIFKSTYEAAIEQFLERDILISNNIEYADALEEVVAIMVDGIIEKRRGIGWKKGRR</sequence>
<keyword evidence="1 2" id="KW-0238">DNA-binding</keyword>
<evidence type="ECO:0000256" key="2">
    <source>
        <dbReference type="PROSITE-ProRule" id="PRU00335"/>
    </source>
</evidence>
<dbReference type="GO" id="GO:0003677">
    <property type="term" value="F:DNA binding"/>
    <property type="evidence" value="ECO:0007669"/>
    <property type="project" value="UniProtKB-UniRule"/>
</dbReference>
<dbReference type="PANTHER" id="PTHR30328:SF54">
    <property type="entry name" value="HTH-TYPE TRANSCRIPTIONAL REPRESSOR SCO4008"/>
    <property type="match status" value="1"/>
</dbReference>
<dbReference type="Gene3D" id="1.10.357.10">
    <property type="entry name" value="Tetracycline Repressor, domain 2"/>
    <property type="match status" value="1"/>
</dbReference>
<dbReference type="EMBL" id="FMXR01000007">
    <property type="protein sequence ID" value="SDB12769.1"/>
    <property type="molecule type" value="Genomic_DNA"/>
</dbReference>
<dbReference type="InterPro" id="IPR050109">
    <property type="entry name" value="HTH-type_TetR-like_transc_reg"/>
</dbReference>
<dbReference type="InterPro" id="IPR036271">
    <property type="entry name" value="Tet_transcr_reg_TetR-rel_C_sf"/>
</dbReference>
<dbReference type="GO" id="GO:0006355">
    <property type="term" value="P:regulation of DNA-templated transcription"/>
    <property type="evidence" value="ECO:0007669"/>
    <property type="project" value="UniProtKB-ARBA"/>
</dbReference>
<proteinExistence type="predicted"/>
<dbReference type="PROSITE" id="PS50977">
    <property type="entry name" value="HTH_TETR_2"/>
    <property type="match status" value="1"/>
</dbReference>
<dbReference type="RefSeq" id="WP_090172823.1">
    <property type="nucleotide sequence ID" value="NZ_FMXR01000007.1"/>
</dbReference>
<keyword evidence="5" id="KW-1185">Reference proteome</keyword>
<gene>
    <name evidence="4" type="ORF">SAMN02910417_00975</name>
</gene>
<dbReference type="SUPFAM" id="SSF46689">
    <property type="entry name" value="Homeodomain-like"/>
    <property type="match status" value="1"/>
</dbReference>
<evidence type="ECO:0000313" key="4">
    <source>
        <dbReference type="EMBL" id="SDB12769.1"/>
    </source>
</evidence>
<evidence type="ECO:0000313" key="5">
    <source>
        <dbReference type="Proteomes" id="UP000199228"/>
    </source>
</evidence>
<dbReference type="PRINTS" id="PR00455">
    <property type="entry name" value="HTHTETR"/>
</dbReference>
<organism evidence="4 5">
    <name type="scientific">Eubacterium oxidoreducens</name>
    <dbReference type="NCBI Taxonomy" id="1732"/>
    <lineage>
        <taxon>Bacteria</taxon>
        <taxon>Bacillati</taxon>
        <taxon>Bacillota</taxon>
        <taxon>Clostridia</taxon>
        <taxon>Eubacteriales</taxon>
        <taxon>Eubacteriaceae</taxon>
        <taxon>Eubacterium</taxon>
    </lineage>
</organism>